<reference evidence="2 3" key="1">
    <citation type="submission" date="2016-07" db="EMBL/GenBank/DDBJ databases">
        <title>Pervasive Adenine N6-methylation of Active Genes in Fungi.</title>
        <authorList>
            <consortium name="DOE Joint Genome Institute"/>
            <person name="Mondo S.J."/>
            <person name="Dannebaum R.O."/>
            <person name="Kuo R.C."/>
            <person name="Labutti K."/>
            <person name="Haridas S."/>
            <person name="Kuo A."/>
            <person name="Salamov A."/>
            <person name="Ahrendt S.R."/>
            <person name="Lipzen A."/>
            <person name="Sullivan W."/>
            <person name="Andreopoulos W.B."/>
            <person name="Clum A."/>
            <person name="Lindquist E."/>
            <person name="Daum C."/>
            <person name="Ramamoorthy G.K."/>
            <person name="Gryganskyi A."/>
            <person name="Culley D."/>
            <person name="Magnuson J.K."/>
            <person name="James T.Y."/>
            <person name="O'Malley M.A."/>
            <person name="Stajich J.E."/>
            <person name="Spatafora J.W."/>
            <person name="Visel A."/>
            <person name="Grigoriev I.V."/>
        </authorList>
    </citation>
    <scope>NUCLEOTIDE SEQUENCE [LARGE SCALE GENOMIC DNA]</scope>
    <source>
        <strain evidence="2 3">NRRL 3301</strain>
    </source>
</reference>
<feature type="compositionally biased region" description="Pro residues" evidence="1">
    <location>
        <begin position="124"/>
        <end position="149"/>
    </location>
</feature>
<evidence type="ECO:0000313" key="3">
    <source>
        <dbReference type="Proteomes" id="UP000242146"/>
    </source>
</evidence>
<dbReference type="OrthoDB" id="2264436at2759"/>
<dbReference type="AlphaFoldDB" id="A0A1X2GGH5"/>
<organism evidence="2 3">
    <name type="scientific">Hesseltinella vesiculosa</name>
    <dbReference type="NCBI Taxonomy" id="101127"/>
    <lineage>
        <taxon>Eukaryota</taxon>
        <taxon>Fungi</taxon>
        <taxon>Fungi incertae sedis</taxon>
        <taxon>Mucoromycota</taxon>
        <taxon>Mucoromycotina</taxon>
        <taxon>Mucoromycetes</taxon>
        <taxon>Mucorales</taxon>
        <taxon>Cunninghamellaceae</taxon>
        <taxon>Hesseltinella</taxon>
    </lineage>
</organism>
<keyword evidence="3" id="KW-1185">Reference proteome</keyword>
<feature type="compositionally biased region" description="Low complexity" evidence="1">
    <location>
        <begin position="82"/>
        <end position="123"/>
    </location>
</feature>
<comment type="caution">
    <text evidence="2">The sequence shown here is derived from an EMBL/GenBank/DDBJ whole genome shotgun (WGS) entry which is preliminary data.</text>
</comment>
<accession>A0A1X2GGH5</accession>
<name>A0A1X2GGH5_9FUNG</name>
<dbReference type="Proteomes" id="UP000242146">
    <property type="component" value="Unassembled WGS sequence"/>
</dbReference>
<evidence type="ECO:0000256" key="1">
    <source>
        <dbReference type="SAM" id="MobiDB-lite"/>
    </source>
</evidence>
<dbReference type="EMBL" id="MCGT01000016">
    <property type="protein sequence ID" value="ORX53231.1"/>
    <property type="molecule type" value="Genomic_DNA"/>
</dbReference>
<feature type="region of interest" description="Disordered" evidence="1">
    <location>
        <begin position="59"/>
        <end position="149"/>
    </location>
</feature>
<evidence type="ECO:0000313" key="2">
    <source>
        <dbReference type="EMBL" id="ORX53231.1"/>
    </source>
</evidence>
<sequence>MLVFIRCAYIHFSTHENASVFYNRYNNKPINLGSFAGRVRGTRLKNGVLVVYSQQELHFGNQQPSTPPPPAVPSSSRVVFRTPASPTPTTASPTPTTASPTPATASLTPTPTSPMSTVTVTPAPTSPPPPPLPASTSSSPPPLTPLWKR</sequence>
<protein>
    <submittedName>
        <fullName evidence="2">Uncharacterized protein</fullName>
    </submittedName>
</protein>
<gene>
    <name evidence="2" type="ORF">DM01DRAFT_1053159</name>
</gene>
<proteinExistence type="predicted"/>